<dbReference type="EMBL" id="OC318010">
    <property type="protein sequence ID" value="CAD7400189.1"/>
    <property type="molecule type" value="Genomic_DNA"/>
</dbReference>
<feature type="region of interest" description="Disordered" evidence="1">
    <location>
        <begin position="41"/>
        <end position="71"/>
    </location>
</feature>
<feature type="compositionally biased region" description="Basic and acidic residues" evidence="1">
    <location>
        <begin position="54"/>
        <end position="63"/>
    </location>
</feature>
<gene>
    <name evidence="2" type="ORF">TCEB3V08_LOCUS5383</name>
</gene>
<reference evidence="2" key="1">
    <citation type="submission" date="2020-11" db="EMBL/GenBank/DDBJ databases">
        <authorList>
            <person name="Tran Van P."/>
        </authorList>
    </citation>
    <scope>NUCLEOTIDE SEQUENCE</scope>
</reference>
<sequence>MAMATRIELVNRREMLNRNNMLPPLARLSTKVMRRLRANLQENSSPVHSLGQDGRTHQRDAKPGRRKYVSTKVQQRLPNAIISYLKSWGGKDTPDNEAEYGDEELTEEPMKDTQMESAPCTAETPQDDDSNEFFETRLVAVPDPGRLVRCVENPSPLTFATTSNVDAISRVNKFIREVKSHDNDSVLKQQTSPFIDNPAWHNCQVRCSMSGNSRTADVTLGLDLWWCSLGEKHGSKGFQTLLYYLRRSCQTRKALGSPMTLHEWQKQQLLFEGGLTLHITAKRYEVPFGMLCKLYKKATDAKGGVGRKLELSYKDEPKDLAQYLKVCALHGEVLFYDTGQMNRSFRHKNFYDDIAKMYKDENIGPEDGGLFI</sequence>
<accession>A0A7R9CPD3</accession>
<evidence type="ECO:0000256" key="1">
    <source>
        <dbReference type="SAM" id="MobiDB-lite"/>
    </source>
</evidence>
<name>A0A7R9CPD3_TIMCR</name>
<protein>
    <submittedName>
        <fullName evidence="2">Uncharacterized protein</fullName>
    </submittedName>
</protein>
<dbReference type="AlphaFoldDB" id="A0A7R9CPD3"/>
<feature type="compositionally biased region" description="Acidic residues" evidence="1">
    <location>
        <begin position="95"/>
        <end position="107"/>
    </location>
</feature>
<evidence type="ECO:0000313" key="2">
    <source>
        <dbReference type="EMBL" id="CAD7400189.1"/>
    </source>
</evidence>
<organism evidence="2">
    <name type="scientific">Timema cristinae</name>
    <name type="common">Walking stick</name>
    <dbReference type="NCBI Taxonomy" id="61476"/>
    <lineage>
        <taxon>Eukaryota</taxon>
        <taxon>Metazoa</taxon>
        <taxon>Ecdysozoa</taxon>
        <taxon>Arthropoda</taxon>
        <taxon>Hexapoda</taxon>
        <taxon>Insecta</taxon>
        <taxon>Pterygota</taxon>
        <taxon>Neoptera</taxon>
        <taxon>Polyneoptera</taxon>
        <taxon>Phasmatodea</taxon>
        <taxon>Timematodea</taxon>
        <taxon>Timematoidea</taxon>
        <taxon>Timematidae</taxon>
        <taxon>Timema</taxon>
    </lineage>
</organism>
<feature type="region of interest" description="Disordered" evidence="1">
    <location>
        <begin position="92"/>
        <end position="112"/>
    </location>
</feature>
<proteinExistence type="predicted"/>